<organism evidence="2 3">
    <name type="scientific">Tanacetum coccineum</name>
    <dbReference type="NCBI Taxonomy" id="301880"/>
    <lineage>
        <taxon>Eukaryota</taxon>
        <taxon>Viridiplantae</taxon>
        <taxon>Streptophyta</taxon>
        <taxon>Embryophyta</taxon>
        <taxon>Tracheophyta</taxon>
        <taxon>Spermatophyta</taxon>
        <taxon>Magnoliopsida</taxon>
        <taxon>eudicotyledons</taxon>
        <taxon>Gunneridae</taxon>
        <taxon>Pentapetalae</taxon>
        <taxon>asterids</taxon>
        <taxon>campanulids</taxon>
        <taxon>Asterales</taxon>
        <taxon>Asteraceae</taxon>
        <taxon>Asteroideae</taxon>
        <taxon>Anthemideae</taxon>
        <taxon>Anthemidinae</taxon>
        <taxon>Tanacetum</taxon>
    </lineage>
</organism>
<name>A0ABQ5CGL6_9ASTR</name>
<sequence length="506" mass="55200">MGYFQLIRADGSSKRYVVPTGRVIAIVSFTVPAGSLFQRITWLTCSSDDAKRYWLAVKARVGGNKESENEEVVRAMIKSTWLIPSHSAFISAASTNSKWSTTDSKGQPSFVRYTTTSSTANASGNTSKMADMVLSMFRVGTFARECTWKKVDSKTRYSQFKIKELDKLEEPKALVSVDSMLNCDKSSDSESTGFASCASNVNSSSTMTNASSSDDLKNLHKTDDQGPSNDTQSPCFSFEENAYFPASSRNRPTFVPAGRPFPAGSRNRPTSVPAGRPFSVSWHNPAVSPMTRPKKAIIFNSLVACHITKWIWMGEDGKLLLRPQQVVLGKVTGHICIGDPRTMVDLNINSFPNIIHKAAQAPFYLGLPCKKEILADLYQIVALFSPRSSTTLLKDKVVLEFQEAARTLLADSKLPTMFWTEAVSTLACRSFGTFEVKLMKGLSCWYSAHNKPNVPGTQNTNTHAGINQAAGDTDVPSTPPSSVFAPVHTTTPLPPGHSLGSSENST</sequence>
<dbReference type="EMBL" id="BQNB010014195">
    <property type="protein sequence ID" value="GJT25202.1"/>
    <property type="molecule type" value="Genomic_DNA"/>
</dbReference>
<comment type="caution">
    <text evidence="2">The sequence shown here is derived from an EMBL/GenBank/DDBJ whole genome shotgun (WGS) entry which is preliminary data.</text>
</comment>
<evidence type="ECO:0000313" key="3">
    <source>
        <dbReference type="Proteomes" id="UP001151760"/>
    </source>
</evidence>
<accession>A0ABQ5CGL6</accession>
<feature type="compositionally biased region" description="Basic and acidic residues" evidence="1">
    <location>
        <begin position="214"/>
        <end position="224"/>
    </location>
</feature>
<keyword evidence="3" id="KW-1185">Reference proteome</keyword>
<protein>
    <submittedName>
        <fullName evidence="2">Uncharacterized protein</fullName>
    </submittedName>
</protein>
<feature type="region of interest" description="Disordered" evidence="1">
    <location>
        <begin position="247"/>
        <end position="276"/>
    </location>
</feature>
<feature type="compositionally biased region" description="Polar residues" evidence="1">
    <location>
        <begin position="455"/>
        <end position="465"/>
    </location>
</feature>
<feature type="compositionally biased region" description="Low complexity" evidence="1">
    <location>
        <begin position="198"/>
        <end position="213"/>
    </location>
</feature>
<dbReference type="Proteomes" id="UP001151760">
    <property type="component" value="Unassembled WGS sequence"/>
</dbReference>
<evidence type="ECO:0000313" key="2">
    <source>
        <dbReference type="EMBL" id="GJT25202.1"/>
    </source>
</evidence>
<proteinExistence type="predicted"/>
<reference evidence="2" key="2">
    <citation type="submission" date="2022-01" db="EMBL/GenBank/DDBJ databases">
        <authorList>
            <person name="Yamashiro T."/>
            <person name="Shiraishi A."/>
            <person name="Satake H."/>
            <person name="Nakayama K."/>
        </authorList>
    </citation>
    <scope>NUCLEOTIDE SEQUENCE</scope>
</reference>
<reference evidence="2" key="1">
    <citation type="journal article" date="2022" name="Int. J. Mol. Sci.">
        <title>Draft Genome of Tanacetum Coccineum: Genomic Comparison of Closely Related Tanacetum-Family Plants.</title>
        <authorList>
            <person name="Yamashiro T."/>
            <person name="Shiraishi A."/>
            <person name="Nakayama K."/>
            <person name="Satake H."/>
        </authorList>
    </citation>
    <scope>NUCLEOTIDE SEQUENCE</scope>
</reference>
<gene>
    <name evidence="2" type="ORF">Tco_0895139</name>
</gene>
<feature type="region of interest" description="Disordered" evidence="1">
    <location>
        <begin position="188"/>
        <end position="232"/>
    </location>
</feature>
<feature type="region of interest" description="Disordered" evidence="1">
    <location>
        <begin position="455"/>
        <end position="506"/>
    </location>
</feature>
<evidence type="ECO:0000256" key="1">
    <source>
        <dbReference type="SAM" id="MobiDB-lite"/>
    </source>
</evidence>